<evidence type="ECO:0000256" key="2">
    <source>
        <dbReference type="ARBA" id="ARBA00001966"/>
    </source>
</evidence>
<dbReference type="CDD" id="cd10032">
    <property type="entry name" value="UDG-F6_HDG"/>
    <property type="match status" value="1"/>
</dbReference>
<keyword evidence="10" id="KW-0378">Hydrolase</keyword>
<dbReference type="InterPro" id="IPR044298">
    <property type="entry name" value="MIG/MutY"/>
</dbReference>
<dbReference type="Gene3D" id="1.10.1670.10">
    <property type="entry name" value="Helix-hairpin-Helix base-excision DNA repair enzymes (C-terminal)"/>
    <property type="match status" value="1"/>
</dbReference>
<evidence type="ECO:0000256" key="8">
    <source>
        <dbReference type="ARBA" id="ARBA00022723"/>
    </source>
</evidence>
<gene>
    <name evidence="17" type="primary">mutY</name>
    <name evidence="17" type="ORF">H9849_08475</name>
</gene>
<dbReference type="Gene3D" id="3.90.79.10">
    <property type="entry name" value="Nucleoside Triphosphate Pyrophosphohydrolase"/>
    <property type="match status" value="1"/>
</dbReference>
<reference evidence="17" key="1">
    <citation type="journal article" date="2021" name="PeerJ">
        <title>Extensive microbial diversity within the chicken gut microbiome revealed by metagenomics and culture.</title>
        <authorList>
            <person name="Gilroy R."/>
            <person name="Ravi A."/>
            <person name="Getino M."/>
            <person name="Pursley I."/>
            <person name="Horton D.L."/>
            <person name="Alikhan N.F."/>
            <person name="Baker D."/>
            <person name="Gharbi K."/>
            <person name="Hall N."/>
            <person name="Watson M."/>
            <person name="Adriaenssens E.M."/>
            <person name="Foster-Nyarko E."/>
            <person name="Jarju S."/>
            <person name="Secka A."/>
            <person name="Antonio M."/>
            <person name="Oren A."/>
            <person name="Chaudhuri R.R."/>
            <person name="La Ragione R."/>
            <person name="Hildebrand F."/>
            <person name="Pallen M.J."/>
        </authorList>
    </citation>
    <scope>NUCLEOTIDE SEQUENCE</scope>
    <source>
        <strain evidence="17">ChiSxjej3B15-1167</strain>
    </source>
</reference>
<evidence type="ECO:0000256" key="1">
    <source>
        <dbReference type="ARBA" id="ARBA00000843"/>
    </source>
</evidence>
<keyword evidence="8" id="KW-0479">Metal-binding</keyword>
<dbReference type="GO" id="GO:0000701">
    <property type="term" value="F:purine-specific mismatch base pair DNA N-glycosylase activity"/>
    <property type="evidence" value="ECO:0007669"/>
    <property type="project" value="UniProtKB-EC"/>
</dbReference>
<dbReference type="SUPFAM" id="SSF52141">
    <property type="entry name" value="Uracil-DNA glycosylase-like"/>
    <property type="match status" value="1"/>
</dbReference>
<dbReference type="FunFam" id="1.10.340.30:FF:000002">
    <property type="entry name" value="Adenine DNA glycosylase"/>
    <property type="match status" value="1"/>
</dbReference>
<comment type="caution">
    <text evidence="17">The sequence shown here is derived from an EMBL/GenBank/DDBJ whole genome shotgun (WGS) entry which is preliminary data.</text>
</comment>
<comment type="function">
    <text evidence="3">Adenine glycosylase active on G-A mispairs. MutY also corrects error-prone DNA synthesis past GO lesions which are due to the oxidatively damaged form of guanine: 7,8-dihydro-8-oxoguanine (8-oxo-dGTP).</text>
</comment>
<evidence type="ECO:0000256" key="6">
    <source>
        <dbReference type="ARBA" id="ARBA00022023"/>
    </source>
</evidence>
<evidence type="ECO:0000256" key="11">
    <source>
        <dbReference type="ARBA" id="ARBA00023004"/>
    </source>
</evidence>
<dbReference type="InterPro" id="IPR005122">
    <property type="entry name" value="Uracil-DNA_glycosylase-like"/>
</dbReference>
<comment type="cofactor">
    <cofactor evidence="2">
        <name>[4Fe-4S] cluster</name>
        <dbReference type="ChEBI" id="CHEBI:49883"/>
    </cofactor>
</comment>
<protein>
    <recommendedName>
        <fullName evidence="6">Adenine DNA glycosylase</fullName>
        <ecNumber evidence="5">3.2.2.31</ecNumber>
    </recommendedName>
</protein>
<evidence type="ECO:0000259" key="15">
    <source>
        <dbReference type="SMART" id="SM00478"/>
    </source>
</evidence>
<dbReference type="PANTHER" id="PTHR42944">
    <property type="entry name" value="ADENINE DNA GLYCOSYLASE"/>
    <property type="match status" value="1"/>
</dbReference>
<feature type="domain" description="Uracil-DNA glycosylase-like" evidence="16">
    <location>
        <begin position="8"/>
        <end position="158"/>
    </location>
</feature>
<dbReference type="InterPro" id="IPR026353">
    <property type="entry name" value="Hypoxan-DNA_Glyclase"/>
</dbReference>
<name>A0A9D1X5T6_9FIRM</name>
<evidence type="ECO:0000256" key="5">
    <source>
        <dbReference type="ARBA" id="ARBA00012045"/>
    </source>
</evidence>
<dbReference type="Pfam" id="PF14815">
    <property type="entry name" value="NUDIX_4"/>
    <property type="match status" value="1"/>
</dbReference>
<dbReference type="NCBIfam" id="TIGR04274">
    <property type="entry name" value="hypoxanDNAglyco"/>
    <property type="match status" value="1"/>
</dbReference>
<proteinExistence type="inferred from homology"/>
<dbReference type="EMBL" id="DXEQ01000253">
    <property type="protein sequence ID" value="HIX73042.1"/>
    <property type="molecule type" value="Genomic_DNA"/>
</dbReference>
<dbReference type="GO" id="GO:0034039">
    <property type="term" value="F:8-oxo-7,8-dihydroguanine DNA N-glycosylase activity"/>
    <property type="evidence" value="ECO:0007669"/>
    <property type="project" value="TreeGrafter"/>
</dbReference>
<dbReference type="InterPro" id="IPR029119">
    <property type="entry name" value="MutY_C"/>
</dbReference>
<dbReference type="GO" id="GO:0006284">
    <property type="term" value="P:base-excision repair"/>
    <property type="evidence" value="ECO:0007669"/>
    <property type="project" value="InterPro"/>
</dbReference>
<evidence type="ECO:0000256" key="12">
    <source>
        <dbReference type="ARBA" id="ARBA00023014"/>
    </source>
</evidence>
<dbReference type="NCBIfam" id="TIGR01084">
    <property type="entry name" value="mutY"/>
    <property type="match status" value="1"/>
</dbReference>
<dbReference type="InterPro" id="IPR036895">
    <property type="entry name" value="Uracil-DNA_glycosylase-like_sf"/>
</dbReference>
<dbReference type="SMART" id="SM00987">
    <property type="entry name" value="UreE_C"/>
    <property type="match status" value="1"/>
</dbReference>
<dbReference type="SUPFAM" id="SSF48150">
    <property type="entry name" value="DNA-glycosylase"/>
    <property type="match status" value="1"/>
</dbReference>
<comment type="similarity">
    <text evidence="4">Belongs to the Nth/MutY family.</text>
</comment>
<dbReference type="SMART" id="SM00478">
    <property type="entry name" value="ENDO3c"/>
    <property type="match status" value="1"/>
</dbReference>
<evidence type="ECO:0000256" key="13">
    <source>
        <dbReference type="ARBA" id="ARBA00023204"/>
    </source>
</evidence>
<dbReference type="EC" id="3.2.2.31" evidence="5"/>
<dbReference type="GO" id="GO:0006298">
    <property type="term" value="P:mismatch repair"/>
    <property type="evidence" value="ECO:0007669"/>
    <property type="project" value="TreeGrafter"/>
</dbReference>
<dbReference type="InterPro" id="IPR011257">
    <property type="entry name" value="DNA_glycosylase"/>
</dbReference>
<reference evidence="17" key="2">
    <citation type="submission" date="2021-04" db="EMBL/GenBank/DDBJ databases">
        <authorList>
            <person name="Gilroy R."/>
        </authorList>
    </citation>
    <scope>NUCLEOTIDE SEQUENCE</scope>
    <source>
        <strain evidence="17">ChiSxjej3B15-1167</strain>
    </source>
</reference>
<evidence type="ECO:0000256" key="7">
    <source>
        <dbReference type="ARBA" id="ARBA00022485"/>
    </source>
</evidence>
<dbReference type="Pfam" id="PF03167">
    <property type="entry name" value="UDG"/>
    <property type="match status" value="1"/>
</dbReference>
<dbReference type="Pfam" id="PF00730">
    <property type="entry name" value="HhH-GPD"/>
    <property type="match status" value="1"/>
</dbReference>
<keyword evidence="12" id="KW-0411">Iron-sulfur</keyword>
<dbReference type="InterPro" id="IPR005760">
    <property type="entry name" value="A/G_AdeGlyc_MutY"/>
</dbReference>
<dbReference type="GO" id="GO:0035485">
    <property type="term" value="F:adenine/guanine mispair binding"/>
    <property type="evidence" value="ECO:0007669"/>
    <property type="project" value="TreeGrafter"/>
</dbReference>
<keyword evidence="11" id="KW-0408">Iron</keyword>
<dbReference type="InterPro" id="IPR003265">
    <property type="entry name" value="HhH-GPD_domain"/>
</dbReference>
<dbReference type="SUPFAM" id="SSF55811">
    <property type="entry name" value="Nudix"/>
    <property type="match status" value="1"/>
</dbReference>
<keyword evidence="9" id="KW-0227">DNA damage</keyword>
<evidence type="ECO:0000313" key="18">
    <source>
        <dbReference type="Proteomes" id="UP000886805"/>
    </source>
</evidence>
<evidence type="ECO:0000256" key="4">
    <source>
        <dbReference type="ARBA" id="ARBA00008343"/>
    </source>
</evidence>
<dbReference type="GO" id="GO:0032357">
    <property type="term" value="F:oxidized purine DNA binding"/>
    <property type="evidence" value="ECO:0007669"/>
    <property type="project" value="TreeGrafter"/>
</dbReference>
<sequence length="569" mass="64643">MAIEHPFPPLYDKDSRILILGSFPSVKSREQNFFYGHPQNRFWKTTAGVLSEEVPRTIDEKKDFLHRNHIALWDVIHSCDIEGSSDSTIRNVVPNDLAVILDTADIRAIYCNGAKAYQYYEKYQEKQTGIRAKKLPSTSPANAAFSLERLKDHWKVLCKPLQAAPEGIGRVLLKWYDYNARILPWRSEPTPYHVWISEIMLQQTRVEAVKKYYERWMEALPDVQALAEVDDERLMKLWEGLGYYNRARNLKEAARMVTEEYGGALPGDYEKLLSLKGVGEYTAGAIASIAFGLPEPAVDGNVLRVFSRLLAIDGDITRQAVKKEIRREVERVLPKEWAGDFNQALMDLGSAVCLPNGEPLCGQCPWESVCQAHSMGRETDYPVKARKKARRIEEKGVFLIEVQERRMKGEETVSDGNAQYLKDDVSDCSGNHSGDHAGVRILLHRRPSGGLLPDLWEFPNAPGRYTMEKAKETVEDWLRGTDYRIESVDALGEGRHIFSHVEWHMTGYRVRITENVSDDRQIRPLVLAALLSEQGKSASPDGQWALVSLQQAQEEYAIPSAFTFFKKAL</sequence>
<dbReference type="PANTHER" id="PTHR42944:SF1">
    <property type="entry name" value="ADENINE DNA GLYCOSYLASE"/>
    <property type="match status" value="1"/>
</dbReference>
<accession>A0A9D1X5T6</accession>
<dbReference type="CDD" id="cd03431">
    <property type="entry name" value="NUDIX_DNA_Glycosylase_C-MutY"/>
    <property type="match status" value="1"/>
</dbReference>
<dbReference type="Proteomes" id="UP000886805">
    <property type="component" value="Unassembled WGS sequence"/>
</dbReference>
<evidence type="ECO:0000259" key="16">
    <source>
        <dbReference type="SMART" id="SM00986"/>
    </source>
</evidence>
<evidence type="ECO:0000256" key="9">
    <source>
        <dbReference type="ARBA" id="ARBA00022763"/>
    </source>
</evidence>
<keyword evidence="13" id="KW-0234">DNA repair</keyword>
<dbReference type="SMART" id="SM00986">
    <property type="entry name" value="UDG"/>
    <property type="match status" value="1"/>
</dbReference>
<dbReference type="GO" id="GO:0051539">
    <property type="term" value="F:4 iron, 4 sulfur cluster binding"/>
    <property type="evidence" value="ECO:0007669"/>
    <property type="project" value="UniProtKB-KW"/>
</dbReference>
<evidence type="ECO:0000256" key="14">
    <source>
        <dbReference type="ARBA" id="ARBA00023295"/>
    </source>
</evidence>
<dbReference type="Gene3D" id="1.10.340.30">
    <property type="entry name" value="Hypothetical protein, domain 2"/>
    <property type="match status" value="1"/>
</dbReference>
<feature type="domain" description="HhH-GPD" evidence="15">
    <location>
        <begin position="200"/>
        <end position="351"/>
    </location>
</feature>
<organism evidence="17 18">
    <name type="scientific">Candidatus Anaerobutyricum stercoripullorum</name>
    <dbReference type="NCBI Taxonomy" id="2838456"/>
    <lineage>
        <taxon>Bacteria</taxon>
        <taxon>Bacillati</taxon>
        <taxon>Bacillota</taxon>
        <taxon>Clostridia</taxon>
        <taxon>Lachnospirales</taxon>
        <taxon>Lachnospiraceae</taxon>
        <taxon>Anaerobutyricum</taxon>
    </lineage>
</organism>
<dbReference type="Gene3D" id="3.40.470.10">
    <property type="entry name" value="Uracil-DNA glycosylase-like domain"/>
    <property type="match status" value="1"/>
</dbReference>
<dbReference type="InterPro" id="IPR023170">
    <property type="entry name" value="HhH_base_excis_C"/>
</dbReference>
<dbReference type="CDD" id="cd00056">
    <property type="entry name" value="ENDO3c"/>
    <property type="match status" value="1"/>
</dbReference>
<evidence type="ECO:0000256" key="3">
    <source>
        <dbReference type="ARBA" id="ARBA00002933"/>
    </source>
</evidence>
<dbReference type="InterPro" id="IPR000445">
    <property type="entry name" value="HhH_motif"/>
</dbReference>
<keyword evidence="14" id="KW-0326">Glycosidase</keyword>
<comment type="catalytic activity">
    <reaction evidence="1">
        <text>Hydrolyzes free adenine bases from 7,8-dihydro-8-oxoguanine:adenine mismatched double-stranded DNA, leaving an apurinic site.</text>
        <dbReference type="EC" id="3.2.2.31"/>
    </reaction>
</comment>
<dbReference type="Pfam" id="PF00633">
    <property type="entry name" value="HHH"/>
    <property type="match status" value="1"/>
</dbReference>
<evidence type="ECO:0000256" key="10">
    <source>
        <dbReference type="ARBA" id="ARBA00022801"/>
    </source>
</evidence>
<keyword evidence="7" id="KW-0004">4Fe-4S</keyword>
<dbReference type="InterPro" id="IPR015797">
    <property type="entry name" value="NUDIX_hydrolase-like_dom_sf"/>
</dbReference>
<dbReference type="GO" id="GO:0046872">
    <property type="term" value="F:metal ion binding"/>
    <property type="evidence" value="ECO:0007669"/>
    <property type="project" value="UniProtKB-KW"/>
</dbReference>
<dbReference type="AlphaFoldDB" id="A0A9D1X5T6"/>
<evidence type="ECO:0000313" key="17">
    <source>
        <dbReference type="EMBL" id="HIX73042.1"/>
    </source>
</evidence>